<organism evidence="2 3">
    <name type="scientific">Duganella sacchari</name>
    <dbReference type="NCBI Taxonomy" id="551987"/>
    <lineage>
        <taxon>Bacteria</taxon>
        <taxon>Pseudomonadati</taxon>
        <taxon>Pseudomonadota</taxon>
        <taxon>Betaproteobacteria</taxon>
        <taxon>Burkholderiales</taxon>
        <taxon>Oxalobacteraceae</taxon>
        <taxon>Telluria group</taxon>
        <taxon>Duganella</taxon>
    </lineage>
</organism>
<dbReference type="AlphaFoldDB" id="A0A1M7P5H6"/>
<evidence type="ECO:0000313" key="2">
    <source>
        <dbReference type="EMBL" id="SHN11779.1"/>
    </source>
</evidence>
<accession>A0A1M7P5H6</accession>
<keyword evidence="1" id="KW-0472">Membrane</keyword>
<protein>
    <recommendedName>
        <fullName evidence="4">Phage shock protein B</fullName>
    </recommendedName>
</protein>
<dbReference type="OrthoDB" id="8759306at2"/>
<evidence type="ECO:0000256" key="1">
    <source>
        <dbReference type="SAM" id="Phobius"/>
    </source>
</evidence>
<evidence type="ECO:0000313" key="3">
    <source>
        <dbReference type="Proteomes" id="UP000184339"/>
    </source>
</evidence>
<keyword evidence="3" id="KW-1185">Reference proteome</keyword>
<dbReference type="STRING" id="551987.SAMN05192549_104423"/>
<keyword evidence="1" id="KW-0812">Transmembrane</keyword>
<sequence>MSEHIYLLTIGLPLATVLLIFGMRYLAAMKQARIRYDNEESYRELAEKAVATQAETAAALADLKARVASIEKVLKEVE</sequence>
<dbReference type="RefSeq" id="WP_072784404.1">
    <property type="nucleotide sequence ID" value="NZ_FRCX01000004.1"/>
</dbReference>
<gene>
    <name evidence="2" type="ORF">SAMN05192549_104423</name>
</gene>
<keyword evidence="1" id="KW-1133">Transmembrane helix</keyword>
<name>A0A1M7P5H6_9BURK</name>
<reference evidence="3" key="1">
    <citation type="submission" date="2016-11" db="EMBL/GenBank/DDBJ databases">
        <authorList>
            <person name="Varghese N."/>
            <person name="Submissions S."/>
        </authorList>
    </citation>
    <scope>NUCLEOTIDE SEQUENCE [LARGE SCALE GENOMIC DNA]</scope>
    <source>
        <strain evidence="3">Sac-22</strain>
    </source>
</reference>
<dbReference type="EMBL" id="FRCX01000004">
    <property type="protein sequence ID" value="SHN11779.1"/>
    <property type="molecule type" value="Genomic_DNA"/>
</dbReference>
<dbReference type="Proteomes" id="UP000184339">
    <property type="component" value="Unassembled WGS sequence"/>
</dbReference>
<proteinExistence type="predicted"/>
<feature type="transmembrane region" description="Helical" evidence="1">
    <location>
        <begin position="6"/>
        <end position="27"/>
    </location>
</feature>
<evidence type="ECO:0008006" key="4">
    <source>
        <dbReference type="Google" id="ProtNLM"/>
    </source>
</evidence>